<dbReference type="PANTHER" id="PTHR48045">
    <property type="entry name" value="UDP-GLYCOSYLTRANSFERASE 72B1"/>
    <property type="match status" value="1"/>
</dbReference>
<organism evidence="2 3">
    <name type="scientific">Eruca vesicaria subsp. sativa</name>
    <name type="common">Garden rocket</name>
    <name type="synonym">Eruca sativa</name>
    <dbReference type="NCBI Taxonomy" id="29727"/>
    <lineage>
        <taxon>Eukaryota</taxon>
        <taxon>Viridiplantae</taxon>
        <taxon>Streptophyta</taxon>
        <taxon>Embryophyta</taxon>
        <taxon>Tracheophyta</taxon>
        <taxon>Spermatophyta</taxon>
        <taxon>Magnoliopsida</taxon>
        <taxon>eudicotyledons</taxon>
        <taxon>Gunneridae</taxon>
        <taxon>Pentapetalae</taxon>
        <taxon>rosids</taxon>
        <taxon>malvids</taxon>
        <taxon>Brassicales</taxon>
        <taxon>Brassicaceae</taxon>
        <taxon>Brassiceae</taxon>
        <taxon>Eruca</taxon>
    </lineage>
</organism>
<gene>
    <name evidence="2" type="ORF">ERUC_LOCUS19869</name>
</gene>
<dbReference type="InterPro" id="IPR002213">
    <property type="entry name" value="UDP_glucos_trans"/>
</dbReference>
<accession>A0ABC8K6U6</accession>
<dbReference type="Pfam" id="PF00201">
    <property type="entry name" value="UDPGT"/>
    <property type="match status" value="1"/>
</dbReference>
<dbReference type="AlphaFoldDB" id="A0ABC8K6U6"/>
<evidence type="ECO:0000256" key="1">
    <source>
        <dbReference type="ARBA" id="ARBA00022679"/>
    </source>
</evidence>
<dbReference type="GO" id="GO:0016740">
    <property type="term" value="F:transferase activity"/>
    <property type="evidence" value="ECO:0007669"/>
    <property type="project" value="UniProtKB-KW"/>
</dbReference>
<dbReference type="PANTHER" id="PTHR48045:SF31">
    <property type="entry name" value="UDP-GLYCOSYLTRANSFERASE 76B1-LIKE"/>
    <property type="match status" value="1"/>
</dbReference>
<keyword evidence="1" id="KW-0808">Transferase</keyword>
<protein>
    <submittedName>
        <fullName evidence="2">Uncharacterized protein</fullName>
    </submittedName>
</protein>
<reference evidence="2 3" key="1">
    <citation type="submission" date="2022-03" db="EMBL/GenBank/DDBJ databases">
        <authorList>
            <person name="Macdonald S."/>
            <person name="Ahmed S."/>
            <person name="Newling K."/>
        </authorList>
    </citation>
    <scope>NUCLEOTIDE SEQUENCE [LARGE SCALE GENOMIC DNA]</scope>
</reference>
<keyword evidence="3" id="KW-1185">Reference proteome</keyword>
<dbReference type="SUPFAM" id="SSF53756">
    <property type="entry name" value="UDP-Glycosyltransferase/glycogen phosphorylase"/>
    <property type="match status" value="1"/>
</dbReference>
<evidence type="ECO:0000313" key="2">
    <source>
        <dbReference type="EMBL" id="CAH8354114.1"/>
    </source>
</evidence>
<dbReference type="Gene3D" id="3.40.50.2000">
    <property type="entry name" value="Glycogen Phosphorylase B"/>
    <property type="match status" value="1"/>
</dbReference>
<name>A0ABC8K6U6_ERUVS</name>
<sequence>MDWGLCNSNQPFLWVIPAVRGFGSHCVWNSTLESIVEGVPMICRSFQSEQTVNASDMVSVWEIRIQLEGEVERGKVERGVTRLIVD</sequence>
<dbReference type="Proteomes" id="UP001642260">
    <property type="component" value="Unassembled WGS sequence"/>
</dbReference>
<dbReference type="EMBL" id="CAKOAT010187822">
    <property type="protein sequence ID" value="CAH8354114.1"/>
    <property type="molecule type" value="Genomic_DNA"/>
</dbReference>
<proteinExistence type="predicted"/>
<comment type="caution">
    <text evidence="2">The sequence shown here is derived from an EMBL/GenBank/DDBJ whole genome shotgun (WGS) entry which is preliminary data.</text>
</comment>
<evidence type="ECO:0000313" key="3">
    <source>
        <dbReference type="Proteomes" id="UP001642260"/>
    </source>
</evidence>